<keyword evidence="10 11" id="KW-0676">Redox-active center</keyword>
<gene>
    <name evidence="16" type="ORF">SPHA_64748</name>
</gene>
<dbReference type="CDD" id="cd02982">
    <property type="entry name" value="PDI_b'_family"/>
    <property type="match status" value="1"/>
</dbReference>
<feature type="signal peptide" evidence="13">
    <location>
        <begin position="1"/>
        <end position="17"/>
    </location>
</feature>
<keyword evidence="6" id="KW-0677">Repeat</keyword>
<dbReference type="GO" id="GO:0034976">
    <property type="term" value="P:response to endoplasmic reticulum stress"/>
    <property type="evidence" value="ECO:0007669"/>
    <property type="project" value="TreeGrafter"/>
</dbReference>
<dbReference type="FunFam" id="3.40.30.10:FF:000042">
    <property type="entry name" value="protein disulfide-isomerase A2"/>
    <property type="match status" value="1"/>
</dbReference>
<dbReference type="GO" id="GO:0005788">
    <property type="term" value="C:endoplasmic reticulum lumen"/>
    <property type="evidence" value="ECO:0007669"/>
    <property type="project" value="UniProtKB-SubCell"/>
</dbReference>
<dbReference type="FunFam" id="3.40.30.10:FF:000023">
    <property type="entry name" value="Protein disulfide-isomerase"/>
    <property type="match status" value="1"/>
</dbReference>
<dbReference type="Pfam" id="PF00085">
    <property type="entry name" value="Thioredoxin"/>
    <property type="match status" value="2"/>
</dbReference>
<dbReference type="NCBIfam" id="TIGR01130">
    <property type="entry name" value="ER_PDI_fam"/>
    <property type="match status" value="1"/>
</dbReference>
<feature type="domain" description="Thioredoxin" evidence="15">
    <location>
        <begin position="11"/>
        <end position="133"/>
    </location>
</feature>
<keyword evidence="7" id="KW-0256">Endoplasmic reticulum</keyword>
<comment type="similarity">
    <text evidence="3 12">Belongs to the protein disulfide isomerase family.</text>
</comment>
<sequence length="782" mass="87678">MKLNLLLLVGFLFLVCAHEHDFKDENGVLVLTKETFDLALNKTKYLLVEFYAPWCGHCKALAPEYEKAASEFKGDENVFLAKVDATAETDLAERFEVRGYPTIKFFKEGIASSDYSAGRTSPEIINWLKKKTGPPATTLASVSDAKALIDKEEVVVIGFFQDPESADAQAFTKVASKIDDIPFAITSNADVFKEHGLEKDGILLYKKFDEGKNKFEGAISTDAVEKFVVSNKLPLVIDFNQDSAQKIFGGDIKNHILLFVKKSEITDSLTEAYKSVAAEFKGKVLFINIDIEDEDNMRILEFFGLKEEECPSIRLIRLDDEMSKFKPATTDLSAASIKKFVQDFLDGKLKQHMMSADLPKDWDAAPVKILVGSNFNEVAKNKDKSVFIEFYAPWCGHCKQLAPIWDELGENVNFYVHFYICVYPFLSFPSFPSHPFLPILSFPSFPSHPFLPILSFHPFLPILSFPSFPSHPFLPILSFPSFPSHPFLPILSFPSFPSHPFLPILSFPSFPSHPFLPILSFPSFPSHPFLPILSFPSFPSHPFPILPPSFPSHPFLPILSFPSFPSHPFLPILSFPSFPSHPFLPILSFPSFPSHPFLPILSFPSFLPILSFPSFPSHPFLPILSFPSFPSHPFLPILSFPSFPSHPFLPILSFPSFPSHPFLPILSFPSFPSHPFLPILSFPSHPHSYLRSVVIDYNGARTLDGFVKFLESGGKEGADLESDTHDEEEGEEEEEEEDPKHLLSTILAVEELLRRVCVVLGVYPLVDGSSVIILCHDPIISC</sequence>
<evidence type="ECO:0000256" key="1">
    <source>
        <dbReference type="ARBA" id="ARBA00001182"/>
    </source>
</evidence>
<dbReference type="PANTHER" id="PTHR18929">
    <property type="entry name" value="PROTEIN DISULFIDE ISOMERASE"/>
    <property type="match status" value="1"/>
</dbReference>
<dbReference type="CDD" id="cd02961">
    <property type="entry name" value="PDI_a_family"/>
    <property type="match status" value="1"/>
</dbReference>
<dbReference type="GO" id="GO:0006457">
    <property type="term" value="P:protein folding"/>
    <property type="evidence" value="ECO:0007669"/>
    <property type="project" value="TreeGrafter"/>
</dbReference>
<dbReference type="AlphaFoldDB" id="A0A812DYB1"/>
<comment type="caution">
    <text evidence="16">The sequence shown here is derived from an EMBL/GenBank/DDBJ whole genome shotgun (WGS) entry which is preliminary data.</text>
</comment>
<keyword evidence="8 11" id="KW-1015">Disulfide bond</keyword>
<dbReference type="PANTHER" id="PTHR18929:SF240">
    <property type="entry name" value="PROTEIN DISULFIDE-ISOMERASE"/>
    <property type="match status" value="1"/>
</dbReference>
<keyword evidence="5 13" id="KW-0732">Signal</keyword>
<dbReference type="CDD" id="cd02981">
    <property type="entry name" value="PDI_b_family"/>
    <property type="match status" value="1"/>
</dbReference>
<dbReference type="GO" id="GO:0003756">
    <property type="term" value="F:protein disulfide isomerase activity"/>
    <property type="evidence" value="ECO:0007669"/>
    <property type="project" value="UniProtKB-EC"/>
</dbReference>
<dbReference type="InterPro" id="IPR013766">
    <property type="entry name" value="Thioredoxin_domain"/>
</dbReference>
<dbReference type="NCBIfam" id="TIGR01126">
    <property type="entry name" value="pdi_dom"/>
    <property type="match status" value="1"/>
</dbReference>
<comment type="subcellular location">
    <subcellularLocation>
        <location evidence="2">Endoplasmic reticulum lumen</location>
    </subcellularLocation>
</comment>
<feature type="region of interest" description="Disordered" evidence="14">
    <location>
        <begin position="715"/>
        <end position="741"/>
    </location>
</feature>
<accession>A0A812DYB1</accession>
<dbReference type="PROSITE" id="PS00194">
    <property type="entry name" value="THIOREDOXIN_1"/>
    <property type="match status" value="2"/>
</dbReference>
<feature type="disulfide bond" description="Redox-active" evidence="11">
    <location>
        <begin position="395"/>
        <end position="398"/>
    </location>
</feature>
<dbReference type="InterPro" id="IPR036249">
    <property type="entry name" value="Thioredoxin-like_sf"/>
</dbReference>
<dbReference type="InterPro" id="IPR005788">
    <property type="entry name" value="PDI_thioredoxin-like_dom"/>
</dbReference>
<evidence type="ECO:0000256" key="6">
    <source>
        <dbReference type="ARBA" id="ARBA00022737"/>
    </source>
</evidence>
<dbReference type="PROSITE" id="PS51352">
    <property type="entry name" value="THIOREDOXIN_2"/>
    <property type="match status" value="1"/>
</dbReference>
<reference evidence="16" key="1">
    <citation type="submission" date="2021-01" db="EMBL/GenBank/DDBJ databases">
        <authorList>
            <person name="Li R."/>
            <person name="Bekaert M."/>
        </authorList>
    </citation>
    <scope>NUCLEOTIDE SEQUENCE</scope>
    <source>
        <strain evidence="16">Farmed</strain>
    </source>
</reference>
<evidence type="ECO:0000256" key="9">
    <source>
        <dbReference type="ARBA" id="ARBA00023235"/>
    </source>
</evidence>
<organism evidence="16 17">
    <name type="scientific">Acanthosepion pharaonis</name>
    <name type="common">Pharaoh cuttlefish</name>
    <name type="synonym">Sepia pharaonis</name>
    <dbReference type="NCBI Taxonomy" id="158019"/>
    <lineage>
        <taxon>Eukaryota</taxon>
        <taxon>Metazoa</taxon>
        <taxon>Spiralia</taxon>
        <taxon>Lophotrochozoa</taxon>
        <taxon>Mollusca</taxon>
        <taxon>Cephalopoda</taxon>
        <taxon>Coleoidea</taxon>
        <taxon>Decapodiformes</taxon>
        <taxon>Sepiida</taxon>
        <taxon>Sepiina</taxon>
        <taxon>Sepiidae</taxon>
        <taxon>Acanthosepion</taxon>
    </lineage>
</organism>
<comment type="catalytic activity">
    <reaction evidence="1 13">
        <text>Catalyzes the rearrangement of -S-S- bonds in proteins.</text>
        <dbReference type="EC" id="5.3.4.1"/>
    </reaction>
</comment>
<evidence type="ECO:0000256" key="12">
    <source>
        <dbReference type="RuleBase" id="RU004208"/>
    </source>
</evidence>
<evidence type="ECO:0000256" key="5">
    <source>
        <dbReference type="ARBA" id="ARBA00022729"/>
    </source>
</evidence>
<feature type="disulfide bond" description="Redox-active" evidence="11">
    <location>
        <begin position="55"/>
        <end position="58"/>
    </location>
</feature>
<dbReference type="Proteomes" id="UP000597762">
    <property type="component" value="Unassembled WGS sequence"/>
</dbReference>
<evidence type="ECO:0000256" key="3">
    <source>
        <dbReference type="ARBA" id="ARBA00006347"/>
    </source>
</evidence>
<evidence type="ECO:0000256" key="7">
    <source>
        <dbReference type="ARBA" id="ARBA00022824"/>
    </source>
</evidence>
<feature type="compositionally biased region" description="Acidic residues" evidence="14">
    <location>
        <begin position="719"/>
        <end position="737"/>
    </location>
</feature>
<keyword evidence="9 13" id="KW-0413">Isomerase</keyword>
<dbReference type="EC" id="5.3.4.1" evidence="4 13"/>
<dbReference type="InterPro" id="IPR005792">
    <property type="entry name" value="Prot_disulphide_isomerase"/>
</dbReference>
<dbReference type="OrthoDB" id="72053at2759"/>
<evidence type="ECO:0000256" key="10">
    <source>
        <dbReference type="ARBA" id="ARBA00023284"/>
    </source>
</evidence>
<evidence type="ECO:0000259" key="15">
    <source>
        <dbReference type="PROSITE" id="PS51352"/>
    </source>
</evidence>
<evidence type="ECO:0000256" key="8">
    <source>
        <dbReference type="ARBA" id="ARBA00023157"/>
    </source>
</evidence>
<feature type="chain" id="PRO_5033099267" description="Protein disulfide-isomerase" evidence="13">
    <location>
        <begin position="18"/>
        <end position="782"/>
    </location>
</feature>
<evidence type="ECO:0000313" key="16">
    <source>
        <dbReference type="EMBL" id="CAE1313661.1"/>
    </source>
</evidence>
<evidence type="ECO:0000256" key="11">
    <source>
        <dbReference type="PIRSR" id="PIRSR605792-51"/>
    </source>
</evidence>
<evidence type="ECO:0000256" key="13">
    <source>
        <dbReference type="RuleBase" id="RU361130"/>
    </source>
</evidence>
<dbReference type="SUPFAM" id="SSF52833">
    <property type="entry name" value="Thioredoxin-like"/>
    <property type="match status" value="4"/>
</dbReference>
<dbReference type="Pfam" id="PF13848">
    <property type="entry name" value="Thioredoxin_6"/>
    <property type="match status" value="1"/>
</dbReference>
<dbReference type="Gene3D" id="3.40.30.10">
    <property type="entry name" value="Glutaredoxin"/>
    <property type="match status" value="4"/>
</dbReference>
<evidence type="ECO:0000256" key="2">
    <source>
        <dbReference type="ARBA" id="ARBA00004319"/>
    </source>
</evidence>
<proteinExistence type="inferred from homology"/>
<protein>
    <recommendedName>
        <fullName evidence="4 13">Protein disulfide-isomerase</fullName>
        <ecNumber evidence="4 13">5.3.4.1</ecNumber>
    </recommendedName>
</protein>
<dbReference type="InterPro" id="IPR017937">
    <property type="entry name" value="Thioredoxin_CS"/>
</dbReference>
<keyword evidence="17" id="KW-1185">Reference proteome</keyword>
<name>A0A812DYB1_ACAPH</name>
<dbReference type="EMBL" id="CAHIKZ030004665">
    <property type="protein sequence ID" value="CAE1313661.1"/>
    <property type="molecule type" value="Genomic_DNA"/>
</dbReference>
<evidence type="ECO:0000313" key="17">
    <source>
        <dbReference type="Proteomes" id="UP000597762"/>
    </source>
</evidence>
<evidence type="ECO:0000256" key="4">
    <source>
        <dbReference type="ARBA" id="ARBA00012723"/>
    </source>
</evidence>
<dbReference type="PRINTS" id="PR00421">
    <property type="entry name" value="THIOREDOXIN"/>
</dbReference>
<dbReference type="FunFam" id="3.40.30.10:FF:000030">
    <property type="entry name" value="Protein disulfide-isomerase"/>
    <property type="match status" value="1"/>
</dbReference>
<evidence type="ECO:0000256" key="14">
    <source>
        <dbReference type="SAM" id="MobiDB-lite"/>
    </source>
</evidence>